<evidence type="ECO:0000256" key="1">
    <source>
        <dbReference type="SAM" id="MobiDB-lite"/>
    </source>
</evidence>
<dbReference type="Proteomes" id="UP000019384">
    <property type="component" value="Unassembled WGS sequence"/>
</dbReference>
<protein>
    <submittedName>
        <fullName evidence="3">Uncharacterized protein</fullName>
    </submittedName>
</protein>
<feature type="region of interest" description="Disordered" evidence="1">
    <location>
        <begin position="395"/>
        <end position="430"/>
    </location>
</feature>
<dbReference type="RefSeq" id="XP_022456860.1">
    <property type="nucleotide sequence ID" value="XM_022605387.1"/>
</dbReference>
<feature type="region of interest" description="Disordered" evidence="1">
    <location>
        <begin position="364"/>
        <end position="383"/>
    </location>
</feature>
<feature type="signal peptide" evidence="2">
    <location>
        <begin position="1"/>
        <end position="23"/>
    </location>
</feature>
<organism evidence="3 4">
    <name type="scientific">Kuraishia capsulata CBS 1993</name>
    <dbReference type="NCBI Taxonomy" id="1382522"/>
    <lineage>
        <taxon>Eukaryota</taxon>
        <taxon>Fungi</taxon>
        <taxon>Dikarya</taxon>
        <taxon>Ascomycota</taxon>
        <taxon>Saccharomycotina</taxon>
        <taxon>Pichiomycetes</taxon>
        <taxon>Pichiales</taxon>
        <taxon>Pichiaceae</taxon>
        <taxon>Kuraishia</taxon>
    </lineage>
</organism>
<proteinExistence type="predicted"/>
<accession>W6MSU7</accession>
<dbReference type="GeneID" id="34518248"/>
<feature type="compositionally biased region" description="Low complexity" evidence="1">
    <location>
        <begin position="125"/>
        <end position="137"/>
    </location>
</feature>
<reference evidence="3" key="2">
    <citation type="submission" date="2014-02" db="EMBL/GenBank/DDBJ databases">
        <title>Complete DNA sequence of /Kuraishia capsulata/ illustrates novel genomic features among budding yeasts (/Saccharomycotina/).</title>
        <authorList>
            <person name="Morales L."/>
            <person name="Noel B."/>
            <person name="Porcel B."/>
            <person name="Marcet-Houben M."/>
            <person name="Hullo M-F."/>
            <person name="Sacerdot C."/>
            <person name="Tekaia F."/>
            <person name="Leh-Louis V."/>
            <person name="Despons L."/>
            <person name="Khanna V."/>
            <person name="Aury J-M."/>
            <person name="Barbe V."/>
            <person name="Couloux A."/>
            <person name="Labadie K."/>
            <person name="Pelletier E."/>
            <person name="Souciet J-L."/>
            <person name="Boekhout T."/>
            <person name="Gabaldon T."/>
            <person name="Wincker P."/>
            <person name="Dujon B."/>
        </authorList>
    </citation>
    <scope>NUCLEOTIDE SEQUENCE</scope>
    <source>
        <strain evidence="3">CBS 1993</strain>
    </source>
</reference>
<dbReference type="HOGENOM" id="CLU_584026_0_0_1"/>
<dbReference type="EMBL" id="HG793125">
    <property type="protein sequence ID" value="CDK24845.1"/>
    <property type="molecule type" value="Genomic_DNA"/>
</dbReference>
<evidence type="ECO:0000313" key="4">
    <source>
        <dbReference type="Proteomes" id="UP000019384"/>
    </source>
</evidence>
<evidence type="ECO:0000313" key="3">
    <source>
        <dbReference type="EMBL" id="CDK24845.1"/>
    </source>
</evidence>
<evidence type="ECO:0000256" key="2">
    <source>
        <dbReference type="SAM" id="SignalP"/>
    </source>
</evidence>
<keyword evidence="2" id="KW-0732">Signal</keyword>
<feature type="region of interest" description="Disordered" evidence="1">
    <location>
        <begin position="125"/>
        <end position="146"/>
    </location>
</feature>
<keyword evidence="4" id="KW-1185">Reference proteome</keyword>
<gene>
    <name evidence="3" type="ORF">KUCA_T00000812001</name>
</gene>
<name>W6MSU7_9ASCO</name>
<reference evidence="3" key="1">
    <citation type="submission" date="2013-12" db="EMBL/GenBank/DDBJ databases">
        <authorList>
            <person name="Genoscope - CEA"/>
        </authorList>
    </citation>
    <scope>NUCLEOTIDE SEQUENCE</scope>
    <source>
        <strain evidence="3">CBS 1993</strain>
    </source>
</reference>
<feature type="chain" id="PRO_5004880459" evidence="2">
    <location>
        <begin position="24"/>
        <end position="468"/>
    </location>
</feature>
<sequence length="468" mass="50985">MLICQRTALLLVALQSLPREVLSAPIQKHPYEMEPASAEKAGYGEQNNYFEDNIGLLGLDSEAAPGVGDVGIPAYEYDGDIAQLFNVQDEQLKTHSMRPIPEGDSVGMSTTVTVVLSDDDKDASSAASSAVDTSSQSINAKHSKKSSPEFVIPGYDNVSVNVNTPNDNKGMQYEQWMSPTGQVFFVPRNQQPDRPVFGAPMNGSMIKEARIYEEPNTGSRFTIFTSNQKNGSTVALDSETPVYQEVDLTMQGFPHLWRKVKILEDDCEEEVDAEEKEFPYGASTFVMVGLRKHSVDNFTEADTVEDAPSAMDETGEPLVQSSGLLWWKKNDDDCEEEQPNDHPFGTDHFLFVGAASVNQTNTTLPTQSEKSAGTGDASPATTPSEIVEGIPIHADTLDHGSSQSATKDDSAFKWTEPSGAASDGSTKWRDRPDLGSIFRSRYSNGAFKETPWSPLGAIVVMTCLVTLV</sequence>
<dbReference type="OrthoDB" id="3992013at2759"/>
<dbReference type="AlphaFoldDB" id="W6MSU7"/>